<evidence type="ECO:0000256" key="2">
    <source>
        <dbReference type="SAM" id="SignalP"/>
    </source>
</evidence>
<name>A0A4Y8L8J9_9BACT</name>
<dbReference type="Proteomes" id="UP000297861">
    <property type="component" value="Unassembled WGS sequence"/>
</dbReference>
<feature type="region of interest" description="Disordered" evidence="1">
    <location>
        <begin position="27"/>
        <end position="71"/>
    </location>
</feature>
<dbReference type="EMBL" id="SOML01000001">
    <property type="protein sequence ID" value="TFD98959.1"/>
    <property type="molecule type" value="Genomic_DNA"/>
</dbReference>
<dbReference type="OrthoDB" id="998122at2"/>
<dbReference type="RefSeq" id="WP_026627485.1">
    <property type="nucleotide sequence ID" value="NZ_AP028867.1"/>
</dbReference>
<feature type="signal peptide" evidence="2">
    <location>
        <begin position="1"/>
        <end position="22"/>
    </location>
</feature>
<organism evidence="3 4">
    <name type="scientific">Dysgonomonas capnocytophagoides</name>
    <dbReference type="NCBI Taxonomy" id="45254"/>
    <lineage>
        <taxon>Bacteria</taxon>
        <taxon>Pseudomonadati</taxon>
        <taxon>Bacteroidota</taxon>
        <taxon>Bacteroidia</taxon>
        <taxon>Bacteroidales</taxon>
        <taxon>Dysgonomonadaceae</taxon>
        <taxon>Dysgonomonas</taxon>
    </lineage>
</organism>
<gene>
    <name evidence="3" type="ORF">E2605_02410</name>
</gene>
<sequence>MKKLVLSVVMCTALLASSAVMAQDKKTAEPAKKECTSSEKKNCTSADKKDASKKTSEKKSCCSADKAEKKK</sequence>
<feature type="chain" id="PRO_5021317988" evidence="2">
    <location>
        <begin position="23"/>
        <end position="71"/>
    </location>
</feature>
<evidence type="ECO:0000313" key="3">
    <source>
        <dbReference type="EMBL" id="TFD98959.1"/>
    </source>
</evidence>
<protein>
    <submittedName>
        <fullName evidence="3">Uncharacterized protein</fullName>
    </submittedName>
</protein>
<accession>A0A4Y8L8J9</accession>
<dbReference type="AlphaFoldDB" id="A0A4Y8L8J9"/>
<reference evidence="3 4" key="1">
    <citation type="submission" date="2019-03" db="EMBL/GenBank/DDBJ databases">
        <title>San Antonio Military Medical Center submission to MRSN (WRAIR), pending publication.</title>
        <authorList>
            <person name="Blyth D.M."/>
            <person name="Mccarthy S.L."/>
            <person name="Schall S.E."/>
            <person name="Stam J.A."/>
            <person name="Ong A.C."/>
            <person name="Mcgann P.T."/>
        </authorList>
    </citation>
    <scope>NUCLEOTIDE SEQUENCE [LARGE SCALE GENOMIC DNA]</scope>
    <source>
        <strain evidence="3 4">MRSN571793</strain>
    </source>
</reference>
<evidence type="ECO:0000313" key="4">
    <source>
        <dbReference type="Proteomes" id="UP000297861"/>
    </source>
</evidence>
<comment type="caution">
    <text evidence="3">The sequence shown here is derived from an EMBL/GenBank/DDBJ whole genome shotgun (WGS) entry which is preliminary data.</text>
</comment>
<keyword evidence="2" id="KW-0732">Signal</keyword>
<keyword evidence="4" id="KW-1185">Reference proteome</keyword>
<evidence type="ECO:0000256" key="1">
    <source>
        <dbReference type="SAM" id="MobiDB-lite"/>
    </source>
</evidence>
<proteinExistence type="predicted"/>